<name>A0A8I0AFM9_9CLOT</name>
<feature type="region of interest" description="Disordered" evidence="1">
    <location>
        <begin position="698"/>
        <end position="724"/>
    </location>
</feature>
<evidence type="ECO:0000259" key="2">
    <source>
        <dbReference type="Pfam" id="PF03272"/>
    </source>
</evidence>
<comment type="caution">
    <text evidence="4">The sequence shown here is derived from an EMBL/GenBank/DDBJ whole genome shotgun (WGS) entry which is preliminary data.</text>
</comment>
<evidence type="ECO:0000313" key="5">
    <source>
        <dbReference type="Proteomes" id="UP000662088"/>
    </source>
</evidence>
<feature type="compositionally biased region" description="Low complexity" evidence="1">
    <location>
        <begin position="2368"/>
        <end position="2377"/>
    </location>
</feature>
<dbReference type="InterPro" id="IPR004954">
    <property type="entry name" value="Mucin-bd"/>
</dbReference>
<feature type="domain" description="Putative mucin/carbohydrate-binding" evidence="2">
    <location>
        <begin position="144"/>
        <end position="262"/>
    </location>
</feature>
<evidence type="ECO:0008006" key="6">
    <source>
        <dbReference type="Google" id="ProtNLM"/>
    </source>
</evidence>
<feature type="region of interest" description="Disordered" evidence="1">
    <location>
        <begin position="3463"/>
        <end position="3529"/>
    </location>
</feature>
<feature type="region of interest" description="Disordered" evidence="1">
    <location>
        <begin position="2550"/>
        <end position="2582"/>
    </location>
</feature>
<proteinExistence type="predicted"/>
<feature type="region of interest" description="Disordered" evidence="1">
    <location>
        <begin position="1489"/>
        <end position="1508"/>
    </location>
</feature>
<dbReference type="RefSeq" id="WP_186835651.1">
    <property type="nucleotide sequence ID" value="NZ_JACOOQ010000030.1"/>
</dbReference>
<evidence type="ECO:0000313" key="4">
    <source>
        <dbReference type="EMBL" id="MBC5641227.1"/>
    </source>
</evidence>
<feature type="region of interest" description="Disordered" evidence="1">
    <location>
        <begin position="1580"/>
        <end position="1617"/>
    </location>
</feature>
<gene>
    <name evidence="4" type="ORF">H8R92_12735</name>
</gene>
<dbReference type="Pfam" id="PF16403">
    <property type="entry name" value="Bact_surface_Ig-like"/>
    <property type="match status" value="1"/>
</dbReference>
<dbReference type="Gene3D" id="2.60.40.10">
    <property type="entry name" value="Immunoglobulins"/>
    <property type="match status" value="9"/>
</dbReference>
<sequence length="3572" mass="398744">GVSTLDYINNVRFQIKKEGINTIYNEAPVINGVNDIEVDSENKDALLQGISVTDDHDEIQNSSIQVSSKKLEENKTLVTYSVKDSWGRVTSANRTITYISSESPNETEEDVSSLNLESRTSTTPTSLSDVVFTVKGVRYSNGKDERFKIKFDTNKKLIKVTDMDMRIMNTNDADEYFRFELYDSKMNLKKEVVIRGNERSEAANALNNVPYEIGDYIYVYHKESQSKLYMNGVTNQGNENYSNGVQFKPKTERRFKITNSGLEIVTNTAPTLNVTGFENESENLKKTIKRGDTINLIENVTYSDEFDSQNNIPLILLTSEFNNMKLGEQTVIYSVSDSWGATTTKEVKVKVEPKNDLEQVKFKFYSKGSTDELFNITIDSVNHKIEVNRVSNNNQAIKGYSGAAFKIKIIDGVSKKVKREIAIRGNETGFSSTLDRLDGYSYNDGDRISVWALNSEDIKIDGDSKIEAKPNNVSYLNGISDRDHIDNVRFEMNGDKLKYIHNNEPQFTFTGDLSVVRGEELNVTSGVSINDDHDGVVKDLSIVKVINFDKYKLGEQTVTYQYTDSWGRTGTATRKVTVLPKNKLEQNYVKFYTDNTNDSILKISFDDITGKLKFEDATTGTINGINEEVIRIRTYRDGEKVRDLPIKGNASGIQIKNAIEALNIDYKYGDTIEFVSTDSNKLNRVRIFGDVIKNTNNKEENARETEQLPSEGDTSSSVSKNGYEDGFKTADQMQNTRFKLTTDGLEAIYNSAPEFIGLTDLKVIKGETPDFKSGVTVKDDIDNISIDEVTINSDGFNSNVVNVYGVTYTVTDSWGRTTSKVRNVRVVSKVENNIISLDGDNNNKLFEIGFDTVTNKLTFNKIELNSESGSDSTIGGGSEEQSPPGLEENNSFRVALNENTDNKVFEIKVFNEQMTQVGVATLNNDYNYEEFKEQLEKINMYESYYVSLWSKESNKLKINGSVNKDDSNITEENYADGISSEDQMINVRFESTEDGLRAVYNSAPVISMLTSSTSETQPQAINDSIPELTRFSHYLGETYKLTENMKVTDDKDTNISVEDITATYVKKVVSSENTTTPEPSEGSRTTLESGQETTEDSSGNNGTTETVKNPVPTKVGTYIVTYTVTDSWGRESKATRELTIKNGIERHEITFRGHERIGNTNNYNDITAFSLKFNHIENSDKVLISVVAKDRPISDRYVNNGGLENFYNIKVLNENGGIVKDITLNAKENPTRNTQLTELNTTEFQYGYKIKIGAYQTPGLSILGEILGDVKEDYSDGVGNKMNVEYVTFELTKEGLKAKYVDSDLNTSIKNVITNLDFGGIQAFKINYDISDKGQNSQFIGKLHISARGGQIKYEDRSHSLTIRLVRKNENTIEQRFIGTDNGNDNKFNSFNDKYVKEGDYIEFWAKAPDRLFITGNAIDKVNNHDYTLGGSEDLFANTRFYFTSQGIEPKYNKAPQITADAIDVYQGDTSFNLTNGVKVTDDHDDINADGTLKGNTNTPSVATSNTTPTRNVLSYTITNKQNGDTDTEIDTSVLGERTVTYTYIDSWGRTGTTTRKVVVRPNLYKNRIKVYAEESDNLKARTASNTNENVGGDNSVGDSENSGDINQDSTVESNKKEPAFEIGFNTLTGKYEVLNKKDEYLDVRNPRKDIFSIQIKAADGRIKFRETLQGNDKGTTSKLNDLNEVSYEATDIIRVWRAGTEEDSIPFRTSESNKPILVPNLKITGDIIKESNGDVNIDEDYSDGINNLDFMNNVGFKPENGGLKAIYNKAPEINGFNESDVKVVVKGTNIDLRDGISVRDDNGDDNLEFTVSPTTIDTSELGTHKITYTVTDSWNRTTRKVRTIKVVSKVENNAIEVYKLNEESSLLFKIDFDANNKKFIINGTISNNNQQNNSQDGQTENDLQESRTGETSPSTEDSSEESNEGKIFRIKIFDVNGNVVVNSSVANTVEITLENIKSQLANLINYTFNIGDSISIWSSNADKVKIKGNIQNNSKNYENGLGSKMDEVRFKITENGLQEITPTTPVITFDEGDKSVEVKRGGEISYLAGVSVSDESENVPISKVTYTVNSTGDNSNNNNSIDTSVLGEKTVTYKVTNSWGKTVTKVRKYNIVHKNEIDAVRLNFKSKNNESNYLELGFDEITKKLHIYKNPTEALYSEDSDNVLSISVYDSNGNTTETLQIVGNQVIPEEQVNRINDLPYTEGMYIGIETKYPEKLSITGNITHSDKQNQFYTNVDFSNGIQESEKDALENTRFKIGSTQIEAVYNEAPVINYPGKNDNSKNNGRIIVKKGEIYDYNKDLTVIDDHDGSIEATNVGVDESLVNYDQVGLYNITYIVTDSWGRDGTVTRPVQIVSNIVGNEINVYSRNTNENTSEGTGTEDEQIENINDENVGSSDGSSSEGSSESGSTGDSNGSNDSIGDSSNGSETTTQLKGRVFTIGFKEEVVSENNIKIKLEVKNKNNIAIDSSRENQVAIKIVAYNKEGKEISGKNLSLNGNITGNSQELNQLESWELEYGDYISLYASDLDEEVSGNNSQIVEDENVDMINMKSSESSTEGSNEPEDTTETPNVPEVPEESSKKEPVTSMLRITGGVVNAKEDYNSGKVKKDNIVNVRFEVTDWGLEALYNEAPIINIKEVESGLFSKYLGETYEITEGVTVYDEIDGDISADKIETSFKLISESVNNQGNGQQQEGSTRISDNNSSTDTNSSENDSENDDIDEGKGKPKKPGRYLLTYTVADSWGRTSSKTRNIEIKPGMERYKISFRGHKSLGNNRYDDDTAFSLKFIDVTNEKVKIDVDALNREISQRMEKSDFYTIKIWNKNNQLIKNIAINSKDNAHTKPEIQGLKTLEMEYGYKIQVLAFQTPGLSISGEILGDVFEDYSDGVQNRYNLDKVTFDITKEGLVAHYSDEEITSKSQNIIAVVDVGGLNPFRIKVVPRNSMSQQQASTINSNAIGRLDVTTTGAQIIYQDNGETRDVLSIGLYRGTNSGENIVKNFSSNSSTNNENGPNFNSFNNQLVYPGDYLEIRFKAPSTFYIMGDPHPNSNSKVDYREGAKDEDNLNNVRFYFKDNSENPEQPILMPVYNEAPEIKGIDFQRVPVNNTYDLLQGVVTSDQIDDVLNKKVKLVIKCTELGINKTVTQNANKVTSSSGVRSIFSRTTNSTNSNDSTTVFNKDTSNEGTIDANLEIDMTAFNYKFDKSGIYNIEYTMTDSWGRTTTEYRTIQVYGSPEIDPKKDVVQNETTEQGEKVGTVTVELNSMKDNIEAYMESYFRSLVSISDVEDDDKDLKVEIEGEVKPDKVGTYPVNYKVTDTHGNITMYKINVNVVKTIKATVTTDIPFQVVTNLLKENGTAENIEDRFVSSKIRIKNNNPNSKMEVYVKGLNKSEGDLELVNGDNFEFNSLNKFEALRKMALGLYFIERTNVGDENIGEGENSELPTETTKVFTKASPLWLTTDMAQTKITTMKEASGNKSDITLPSKNNSDTGTVQPPEGEGDEEGNEEQPSSRTDSSDQEGENPPSGTEEDEKLKNPDYYIKDYGTIEGKVLEFGLTAKYGNNFAGGKVRGKFKLIFEFR</sequence>
<feature type="region of interest" description="Disordered" evidence="1">
    <location>
        <begin position="2366"/>
        <end position="2429"/>
    </location>
</feature>
<dbReference type="InterPro" id="IPR013783">
    <property type="entry name" value="Ig-like_fold"/>
</dbReference>
<feature type="domain" description="Pesticidal crystal protein Cry22Aa Ig-like" evidence="3">
    <location>
        <begin position="2286"/>
        <end position="2353"/>
    </location>
</feature>
<feature type="compositionally biased region" description="Acidic residues" evidence="1">
    <location>
        <begin position="2378"/>
        <end position="2388"/>
    </location>
</feature>
<feature type="compositionally biased region" description="Low complexity" evidence="1">
    <location>
        <begin position="2684"/>
        <end position="2710"/>
    </location>
</feature>
<feature type="region of interest" description="Disordered" evidence="1">
    <location>
        <begin position="867"/>
        <end position="888"/>
    </location>
</feature>
<dbReference type="Pfam" id="PF03272">
    <property type="entry name" value="Mucin_bdg"/>
    <property type="match status" value="1"/>
</dbReference>
<reference evidence="4" key="1">
    <citation type="submission" date="2020-08" db="EMBL/GenBank/DDBJ databases">
        <title>Genome public.</title>
        <authorList>
            <person name="Liu C."/>
            <person name="Sun Q."/>
        </authorList>
    </citation>
    <scope>NUCLEOTIDE SEQUENCE</scope>
    <source>
        <strain evidence="4">NSJ-42</strain>
    </source>
</reference>
<feature type="region of interest" description="Disordered" evidence="1">
    <location>
        <begin position="101"/>
        <end position="120"/>
    </location>
</feature>
<feature type="compositionally biased region" description="Polar residues" evidence="1">
    <location>
        <begin position="1070"/>
        <end position="1107"/>
    </location>
</feature>
<feature type="region of interest" description="Disordered" evidence="1">
    <location>
        <begin position="1886"/>
        <end position="1924"/>
    </location>
</feature>
<dbReference type="EMBL" id="JACOOQ010000030">
    <property type="protein sequence ID" value="MBC5641227.1"/>
    <property type="molecule type" value="Genomic_DNA"/>
</dbReference>
<feature type="non-terminal residue" evidence="4">
    <location>
        <position position="1"/>
    </location>
</feature>
<feature type="compositionally biased region" description="Low complexity" evidence="1">
    <location>
        <begin position="2389"/>
        <end position="2427"/>
    </location>
</feature>
<feature type="region of interest" description="Disordered" evidence="1">
    <location>
        <begin position="1070"/>
        <end position="1110"/>
    </location>
</feature>
<accession>A0A8I0AFM9</accession>
<dbReference type="Proteomes" id="UP000662088">
    <property type="component" value="Unassembled WGS sequence"/>
</dbReference>
<feature type="compositionally biased region" description="Polar residues" evidence="1">
    <location>
        <begin position="1494"/>
        <end position="1508"/>
    </location>
</feature>
<dbReference type="InterPro" id="IPR032179">
    <property type="entry name" value="Cry22Aa_Ig-like"/>
</dbReference>
<organism evidence="4 5">
    <name type="scientific">Clostridium lentum</name>
    <dbReference type="NCBI Taxonomy" id="2763037"/>
    <lineage>
        <taxon>Bacteria</taxon>
        <taxon>Bacillati</taxon>
        <taxon>Bacillota</taxon>
        <taxon>Clostridia</taxon>
        <taxon>Eubacteriales</taxon>
        <taxon>Clostridiaceae</taxon>
        <taxon>Clostridium</taxon>
    </lineage>
</organism>
<keyword evidence="5" id="KW-1185">Reference proteome</keyword>
<evidence type="ECO:0000256" key="1">
    <source>
        <dbReference type="SAM" id="MobiDB-lite"/>
    </source>
</evidence>
<protein>
    <recommendedName>
        <fullName evidence="6">DUF5011 domain-containing protein</fullName>
    </recommendedName>
</protein>
<feature type="compositionally biased region" description="Polar residues" evidence="1">
    <location>
        <begin position="1597"/>
        <end position="1613"/>
    </location>
</feature>
<evidence type="ECO:0000259" key="3">
    <source>
        <dbReference type="Pfam" id="PF16403"/>
    </source>
</evidence>
<feature type="region of interest" description="Disordered" evidence="1">
    <location>
        <begin position="2684"/>
        <end position="2729"/>
    </location>
</feature>
<feature type="compositionally biased region" description="Low complexity" evidence="1">
    <location>
        <begin position="1886"/>
        <end position="1899"/>
    </location>
</feature>
<feature type="compositionally biased region" description="Polar residues" evidence="1">
    <location>
        <begin position="3468"/>
        <end position="3486"/>
    </location>
</feature>